<feature type="region of interest" description="Disordered" evidence="2">
    <location>
        <begin position="1"/>
        <end position="20"/>
    </location>
</feature>
<dbReference type="InterPro" id="IPR016135">
    <property type="entry name" value="UBQ-conjugating_enzyme/RWD"/>
</dbReference>
<dbReference type="OMA" id="LKNPNHC"/>
<evidence type="ECO:0000313" key="4">
    <source>
        <dbReference type="EMBL" id="SAM00980.1"/>
    </source>
</evidence>
<evidence type="ECO:0000256" key="1">
    <source>
        <dbReference type="ARBA" id="ARBA00022786"/>
    </source>
</evidence>
<reference evidence="4" key="1">
    <citation type="submission" date="2016-04" db="EMBL/GenBank/DDBJ databases">
        <authorList>
            <person name="Evans L.H."/>
            <person name="Alamgir A."/>
            <person name="Owens N."/>
            <person name="Weber N.D."/>
            <person name="Virtaneva K."/>
            <person name="Barbian K."/>
            <person name="Babar A."/>
            <person name="Rosenke K."/>
        </authorList>
    </citation>
    <scope>NUCLEOTIDE SEQUENCE [LARGE SCALE GENOMIC DNA]</scope>
    <source>
        <strain evidence="4">CBS 101.48</strain>
    </source>
</reference>
<dbReference type="AlphaFoldDB" id="A0A163KWJ0"/>
<dbReference type="OrthoDB" id="5596422at2759"/>
<organism evidence="4">
    <name type="scientific">Absidia glauca</name>
    <name type="common">Pin mould</name>
    <dbReference type="NCBI Taxonomy" id="4829"/>
    <lineage>
        <taxon>Eukaryota</taxon>
        <taxon>Fungi</taxon>
        <taxon>Fungi incertae sedis</taxon>
        <taxon>Mucoromycota</taxon>
        <taxon>Mucoromycotina</taxon>
        <taxon>Mucoromycetes</taxon>
        <taxon>Mucorales</taxon>
        <taxon>Cunninghamellaceae</taxon>
        <taxon>Absidia</taxon>
    </lineage>
</organism>
<sequence>MDSAHRSPRRSSISSTTTINKRSSVGSIFAKLGLRSSSPKQSPPVAPTQHHPTSIPSTVYEDEDEAMKPPLISEDFKRYELLTEFVNLRNPRHCPLGVYVMPSSDSLNVLYGVVFVHKGYYRSGVFKFRMFIPDTYPDNPPAVTFLTDMFHPLVDSQGNVSLSQQFPTWRPHQDYLFHVLHYIKNMFKRNVLEKLVDRHCYNKEAYRLFRNDAPVFRKLSQQCAQLAITETYLYDHFPINNMIRFSPLSEPKFDELKSVIFKSTTSPPDPETLP</sequence>
<dbReference type="SUPFAM" id="SSF54495">
    <property type="entry name" value="UBC-like"/>
    <property type="match status" value="1"/>
</dbReference>
<proteinExistence type="predicted"/>
<keyword evidence="1" id="KW-0833">Ubl conjugation pathway</keyword>
<evidence type="ECO:0000259" key="3">
    <source>
        <dbReference type="PROSITE" id="PS50127"/>
    </source>
</evidence>
<accession>A0A163KWJ0</accession>
<gene>
    <name evidence="4" type="primary">ABSGL_06716.1 scaffold 8661</name>
</gene>
<dbReference type="Pfam" id="PF00179">
    <property type="entry name" value="UQ_con"/>
    <property type="match status" value="1"/>
</dbReference>
<dbReference type="EMBL" id="LT553497">
    <property type="protein sequence ID" value="SAM00980.1"/>
    <property type="molecule type" value="Genomic_DNA"/>
</dbReference>
<dbReference type="InParanoid" id="A0A163KWJ0"/>
<dbReference type="STRING" id="4829.A0A163KWJ0"/>
<dbReference type="PANTHER" id="PTHR24067">
    <property type="entry name" value="UBIQUITIN-CONJUGATING ENZYME E2"/>
    <property type="match status" value="1"/>
</dbReference>
<evidence type="ECO:0000256" key="2">
    <source>
        <dbReference type="SAM" id="MobiDB-lite"/>
    </source>
</evidence>
<feature type="compositionally biased region" description="Low complexity" evidence="2">
    <location>
        <begin position="10"/>
        <end position="20"/>
    </location>
</feature>
<dbReference type="PROSITE" id="PS50127">
    <property type="entry name" value="UBC_2"/>
    <property type="match status" value="1"/>
</dbReference>
<dbReference type="CDD" id="cd23814">
    <property type="entry name" value="UEV_AKTIP"/>
    <property type="match status" value="1"/>
</dbReference>
<dbReference type="Proteomes" id="UP000078561">
    <property type="component" value="Unassembled WGS sequence"/>
</dbReference>
<dbReference type="InterPro" id="IPR000608">
    <property type="entry name" value="UBC"/>
</dbReference>
<dbReference type="InterPro" id="IPR050113">
    <property type="entry name" value="Ub_conjugating_enzyme"/>
</dbReference>
<feature type="domain" description="UBC core" evidence="3">
    <location>
        <begin position="76"/>
        <end position="229"/>
    </location>
</feature>
<dbReference type="Gene3D" id="3.10.110.10">
    <property type="entry name" value="Ubiquitin Conjugating Enzyme"/>
    <property type="match status" value="1"/>
</dbReference>
<protein>
    <recommendedName>
        <fullName evidence="3">UBC core domain-containing protein</fullName>
    </recommendedName>
</protein>
<feature type="region of interest" description="Disordered" evidence="2">
    <location>
        <begin position="34"/>
        <end position="63"/>
    </location>
</feature>
<keyword evidence="5" id="KW-1185">Reference proteome</keyword>
<evidence type="ECO:0000313" key="5">
    <source>
        <dbReference type="Proteomes" id="UP000078561"/>
    </source>
</evidence>
<name>A0A163KWJ0_ABSGL</name>
<dbReference type="SMART" id="SM00212">
    <property type="entry name" value="UBCc"/>
    <property type="match status" value="1"/>
</dbReference>